<evidence type="ECO:0000259" key="6">
    <source>
        <dbReference type="PROSITE" id="PS51007"/>
    </source>
</evidence>
<sequence>MKRPTNPIFVFTLLSAMSVNVQAGGNADAGKTLAAQQCASCHAADGNSTDPQFPRLAGQHANYIVRALLDYKSGARSNPIMKGFSAGLSEQDMKNVGSWFSSQPGVVTPTP</sequence>
<dbReference type="GO" id="GO:0020037">
    <property type="term" value="F:heme binding"/>
    <property type="evidence" value="ECO:0007669"/>
    <property type="project" value="InterPro"/>
</dbReference>
<protein>
    <submittedName>
        <fullName evidence="7">Cytochrome c4</fullName>
    </submittedName>
</protein>
<dbReference type="PANTHER" id="PTHR33751">
    <property type="entry name" value="CBB3-TYPE CYTOCHROME C OXIDASE SUBUNIT FIXP"/>
    <property type="match status" value="1"/>
</dbReference>
<dbReference type="AlphaFoldDB" id="A0A3B0YG21"/>
<keyword evidence="1" id="KW-0813">Transport</keyword>
<keyword evidence="5" id="KW-0408">Iron</keyword>
<feature type="domain" description="Cytochrome c" evidence="6">
    <location>
        <begin position="25"/>
        <end position="104"/>
    </location>
</feature>
<dbReference type="EMBL" id="UOFM01000120">
    <property type="protein sequence ID" value="VAW75113.1"/>
    <property type="molecule type" value="Genomic_DNA"/>
</dbReference>
<evidence type="ECO:0000256" key="4">
    <source>
        <dbReference type="ARBA" id="ARBA00022982"/>
    </source>
</evidence>
<evidence type="ECO:0000313" key="7">
    <source>
        <dbReference type="EMBL" id="VAW75113.1"/>
    </source>
</evidence>
<dbReference type="GO" id="GO:0009055">
    <property type="term" value="F:electron transfer activity"/>
    <property type="evidence" value="ECO:0007669"/>
    <property type="project" value="InterPro"/>
</dbReference>
<evidence type="ECO:0000256" key="5">
    <source>
        <dbReference type="ARBA" id="ARBA00023004"/>
    </source>
</evidence>
<organism evidence="7">
    <name type="scientific">hydrothermal vent metagenome</name>
    <dbReference type="NCBI Taxonomy" id="652676"/>
    <lineage>
        <taxon>unclassified sequences</taxon>
        <taxon>metagenomes</taxon>
        <taxon>ecological metagenomes</taxon>
    </lineage>
</organism>
<name>A0A3B0YG21_9ZZZZ</name>
<dbReference type="Gene3D" id="1.10.760.10">
    <property type="entry name" value="Cytochrome c-like domain"/>
    <property type="match status" value="1"/>
</dbReference>
<proteinExistence type="predicted"/>
<evidence type="ECO:0000256" key="3">
    <source>
        <dbReference type="ARBA" id="ARBA00022723"/>
    </source>
</evidence>
<keyword evidence="4" id="KW-0249">Electron transport</keyword>
<dbReference type="GO" id="GO:0046872">
    <property type="term" value="F:metal ion binding"/>
    <property type="evidence" value="ECO:0007669"/>
    <property type="project" value="UniProtKB-KW"/>
</dbReference>
<gene>
    <name evidence="7" type="ORF">MNBD_GAMMA14-1121</name>
</gene>
<dbReference type="PANTHER" id="PTHR33751:SF9">
    <property type="entry name" value="CYTOCHROME C4"/>
    <property type="match status" value="1"/>
</dbReference>
<keyword evidence="2" id="KW-0349">Heme</keyword>
<keyword evidence="3" id="KW-0479">Metal-binding</keyword>
<accession>A0A3B0YG21</accession>
<reference evidence="7" key="1">
    <citation type="submission" date="2018-06" db="EMBL/GenBank/DDBJ databases">
        <authorList>
            <person name="Zhirakovskaya E."/>
        </authorList>
    </citation>
    <scope>NUCLEOTIDE SEQUENCE</scope>
</reference>
<dbReference type="SUPFAM" id="SSF46626">
    <property type="entry name" value="Cytochrome c"/>
    <property type="match status" value="1"/>
</dbReference>
<dbReference type="InterPro" id="IPR050597">
    <property type="entry name" value="Cytochrome_c_Oxidase_Subunit"/>
</dbReference>
<evidence type="ECO:0000256" key="2">
    <source>
        <dbReference type="ARBA" id="ARBA00022617"/>
    </source>
</evidence>
<dbReference type="InterPro" id="IPR009056">
    <property type="entry name" value="Cyt_c-like_dom"/>
</dbReference>
<evidence type="ECO:0000256" key="1">
    <source>
        <dbReference type="ARBA" id="ARBA00022448"/>
    </source>
</evidence>
<dbReference type="Pfam" id="PF00034">
    <property type="entry name" value="Cytochrom_C"/>
    <property type="match status" value="1"/>
</dbReference>
<dbReference type="PROSITE" id="PS51007">
    <property type="entry name" value="CYTC"/>
    <property type="match status" value="1"/>
</dbReference>
<dbReference type="InterPro" id="IPR036909">
    <property type="entry name" value="Cyt_c-like_dom_sf"/>
</dbReference>